<evidence type="ECO:0000256" key="5">
    <source>
        <dbReference type="ARBA" id="ARBA00022490"/>
    </source>
</evidence>
<protein>
    <recommendedName>
        <fullName evidence="17">Protein phosphatase 1 regulatory subunit 19</fullName>
    </recommendedName>
    <alternativeName>
        <fullName evidence="16">RNA polymerase II subunit 5-mediating protein</fullName>
    </alternativeName>
</protein>
<reference evidence="18" key="1">
    <citation type="journal article" date="2020" name="Cell">
        <title>Large-Scale Comparative Analyses of Tick Genomes Elucidate Their Genetic Diversity and Vector Capacities.</title>
        <authorList>
            <consortium name="Tick Genome and Microbiome Consortium (TIGMIC)"/>
            <person name="Jia N."/>
            <person name="Wang J."/>
            <person name="Shi W."/>
            <person name="Du L."/>
            <person name="Sun Y."/>
            <person name="Zhan W."/>
            <person name="Jiang J.F."/>
            <person name="Wang Q."/>
            <person name="Zhang B."/>
            <person name="Ji P."/>
            <person name="Bell-Sakyi L."/>
            <person name="Cui X.M."/>
            <person name="Yuan T.T."/>
            <person name="Jiang B.G."/>
            <person name="Yang W.F."/>
            <person name="Lam T.T."/>
            <person name="Chang Q.C."/>
            <person name="Ding S.J."/>
            <person name="Wang X.J."/>
            <person name="Zhu J.G."/>
            <person name="Ruan X.D."/>
            <person name="Zhao L."/>
            <person name="Wei J.T."/>
            <person name="Ye R.Z."/>
            <person name="Que T.C."/>
            <person name="Du C.H."/>
            <person name="Zhou Y.H."/>
            <person name="Cheng J.X."/>
            <person name="Dai P.F."/>
            <person name="Guo W.B."/>
            <person name="Han X.H."/>
            <person name="Huang E.J."/>
            <person name="Li L.F."/>
            <person name="Wei W."/>
            <person name="Gao Y.C."/>
            <person name="Liu J.Z."/>
            <person name="Shao H.Z."/>
            <person name="Wang X."/>
            <person name="Wang C.C."/>
            <person name="Yang T.C."/>
            <person name="Huo Q.B."/>
            <person name="Li W."/>
            <person name="Chen H.Y."/>
            <person name="Chen S.E."/>
            <person name="Zhou L.G."/>
            <person name="Ni X.B."/>
            <person name="Tian J.H."/>
            <person name="Sheng Y."/>
            <person name="Liu T."/>
            <person name="Pan Y.S."/>
            <person name="Xia L.Y."/>
            <person name="Li J."/>
            <person name="Zhao F."/>
            <person name="Cao W.C."/>
        </authorList>
    </citation>
    <scope>NUCLEOTIDE SEQUENCE</scope>
    <source>
        <strain evidence="18">Rmic-2018</strain>
    </source>
</reference>
<dbReference type="InterPro" id="IPR009053">
    <property type="entry name" value="Prefoldin"/>
</dbReference>
<comment type="caution">
    <text evidence="18">The sequence shown here is derived from an EMBL/GenBank/DDBJ whole genome shotgun (WGS) entry which is preliminary data.</text>
</comment>
<evidence type="ECO:0000256" key="11">
    <source>
        <dbReference type="ARBA" id="ARBA00023242"/>
    </source>
</evidence>
<evidence type="ECO:0000256" key="12">
    <source>
        <dbReference type="ARBA" id="ARBA00023273"/>
    </source>
</evidence>
<keyword evidence="8" id="KW-0805">Transcription regulation</keyword>
<dbReference type="InterPro" id="IPR052255">
    <property type="entry name" value="RNA_pol_II_subunit5-mediator"/>
</dbReference>
<dbReference type="SUPFAM" id="SSF46579">
    <property type="entry name" value="Prefoldin"/>
    <property type="match status" value="1"/>
</dbReference>
<evidence type="ECO:0000256" key="17">
    <source>
        <dbReference type="ARBA" id="ARBA00082683"/>
    </source>
</evidence>
<dbReference type="PANTHER" id="PTHR15111:SF0">
    <property type="entry name" value="UNCONVENTIONAL PREFOLDIN RPB5 INTERACTOR 1"/>
    <property type="match status" value="1"/>
</dbReference>
<dbReference type="GO" id="GO:0003682">
    <property type="term" value="F:chromatin binding"/>
    <property type="evidence" value="ECO:0007669"/>
    <property type="project" value="TreeGrafter"/>
</dbReference>
<evidence type="ECO:0000256" key="13">
    <source>
        <dbReference type="ARBA" id="ARBA00038295"/>
    </source>
</evidence>
<evidence type="ECO:0000256" key="15">
    <source>
        <dbReference type="ARBA" id="ARBA00064379"/>
    </source>
</evidence>
<name>A0A9J6DN20_RHIMP</name>
<evidence type="ECO:0000256" key="1">
    <source>
        <dbReference type="ARBA" id="ARBA00004123"/>
    </source>
</evidence>
<gene>
    <name evidence="18" type="ORF">HPB51_011747</name>
</gene>
<dbReference type="CDD" id="cd23159">
    <property type="entry name" value="Prefoldin_URI1"/>
    <property type="match status" value="1"/>
</dbReference>
<dbReference type="GO" id="GO:0005739">
    <property type="term" value="C:mitochondrion"/>
    <property type="evidence" value="ECO:0007669"/>
    <property type="project" value="UniProtKB-SubCell"/>
</dbReference>
<keyword evidence="5" id="KW-0963">Cytoplasm</keyword>
<comment type="subcellular location">
    <subcellularLocation>
        <location evidence="3">Cell projection</location>
        <location evidence="3">Dendrite</location>
    </subcellularLocation>
    <subcellularLocation>
        <location evidence="4">Cytoplasm</location>
    </subcellularLocation>
    <subcellularLocation>
        <location evidence="2">Mitochondrion</location>
    </subcellularLocation>
    <subcellularLocation>
        <location evidence="1">Nucleus</location>
    </subcellularLocation>
</comment>
<dbReference type="Gene3D" id="1.10.287.370">
    <property type="match status" value="1"/>
</dbReference>
<dbReference type="FunFam" id="1.10.287.370:FF:000008">
    <property type="entry name" value="unconventional prefoldin RPB5 interactor 1"/>
    <property type="match status" value="1"/>
</dbReference>
<dbReference type="GO" id="GO:0030425">
    <property type="term" value="C:dendrite"/>
    <property type="evidence" value="ECO:0007669"/>
    <property type="project" value="UniProtKB-SubCell"/>
</dbReference>
<evidence type="ECO:0000256" key="4">
    <source>
        <dbReference type="ARBA" id="ARBA00004496"/>
    </source>
</evidence>
<accession>A0A9J6DN20</accession>
<dbReference type="GO" id="GO:0003714">
    <property type="term" value="F:transcription corepressor activity"/>
    <property type="evidence" value="ECO:0007669"/>
    <property type="project" value="TreeGrafter"/>
</dbReference>
<dbReference type="Pfam" id="PF02996">
    <property type="entry name" value="Prefoldin"/>
    <property type="match status" value="1"/>
</dbReference>
<dbReference type="VEuPathDB" id="VectorBase:LOC119171559"/>
<evidence type="ECO:0000313" key="18">
    <source>
        <dbReference type="EMBL" id="KAH8023304.1"/>
    </source>
</evidence>
<evidence type="ECO:0000313" key="19">
    <source>
        <dbReference type="Proteomes" id="UP000821866"/>
    </source>
</evidence>
<evidence type="ECO:0000256" key="2">
    <source>
        <dbReference type="ARBA" id="ARBA00004173"/>
    </source>
</evidence>
<evidence type="ECO:0000256" key="10">
    <source>
        <dbReference type="ARBA" id="ARBA00023163"/>
    </source>
</evidence>
<keyword evidence="9" id="KW-0496">Mitochondrion</keyword>
<sequence length="464" mass="51695">MESEQLEKLRQSQLKGLRSCDAKIERWAQFERDYEALGERLRTLPERVSHEVMVPLNSLAFMPGRIIHTNEVLVLLGDNWFAERSASQAMDIARRRAEQCRKMQKELKAERQQRTNWIKYTDELHRESGYADIREPYDPAAESAWRERHRKSVRDYHTSKKAVEGEQHQAAKDDVWKLLERLELQEEQEEKETCTSVAATSHEEVSSRKVRWQDESSGHISFSYSSSDTCSATTATCSSDALLSPGDILRIFGGSEGSVAKSILKNSSDVKPPTLPKASVSSPVVPVPRERPKPKFGDAFTGNVMEHAIAPSSTTIDFDVTDVELPAPLSKPSHGFKSRCGGCISDGGGNVVGPCAQIWVHVKETQSTTGIKEEVQFPVSATVSEPTPAQTTAVSFEMVCKRVEEGNEVGLPNGAVVAALRKLLTSPQQDSRMMECFAHSILWRSRRMDLITCAPCSACMSNIR</sequence>
<comment type="function">
    <text evidence="14">Plays a central role in maintaining S6K1 signaling and BAD phosphorylation under normal growth conditions thereby protecting cells from potential deleterious effects of sustained S6K1 signaling. The URI1-PPP1CC complex acts as a central component of a negative feedback mechanism that counteracts excessive S6K1 survival signaling to BAD in response to growth factors. Mediates inhibition of PPP1CC phosphatase activity in mitochondria. Coordinates the regulation of nutrient-sensitive gene expression availability in a mTOR-dependent manner. Seems to be a scaffolding protein able to assemble a prefoldin-like complex that contains PFDs and proteins with roles in transcription and ubiquitination.</text>
</comment>
<dbReference type="GO" id="GO:0005634">
    <property type="term" value="C:nucleus"/>
    <property type="evidence" value="ECO:0007669"/>
    <property type="project" value="UniProtKB-SubCell"/>
</dbReference>
<dbReference type="Proteomes" id="UP000821866">
    <property type="component" value="Chromosome 6"/>
</dbReference>
<comment type="similarity">
    <text evidence="13">Belongs to the RNA polymerase II subunit 5-mediating protein family.</text>
</comment>
<comment type="subunit">
    <text evidence="15">Homodimer. Component of the PAQosome complex which is responsible for the biogenesis of several protein complexes and which consists of R2TP complex members RUVBL1, RUVBL2, RPAP3 and PIH1D1, URI complex members PFDN2, PFDN6, PDRG1, UXT and URI1 as well as ASDURF, POLR2E and DNAAF10/WDR92. Interacts with POLR2E/RPB5, RUVBL2 and RUVBL1. Interacts with PFDN2, PFDN4 and STAP1; the interactions are phosphorylation-dependent and occur in a growth-dependent manner in the mitochondrion. Interacts with UXT. Interacts with PPP1CC; the interaction is phosphorylation-dependent and occurs in a growth factor-dependent manner. Interacts (via the middle C-terminal region) with GTF2F1 and GTF2F2. Interacts with DMAP1. Interacts with TSC1 and TSC2. Interacts with PRPF8 and EFTUD2 in a ZNHIT2-dependent manner.</text>
</comment>
<evidence type="ECO:0000256" key="16">
    <source>
        <dbReference type="ARBA" id="ARBA00078910"/>
    </source>
</evidence>
<dbReference type="GO" id="GO:0019212">
    <property type="term" value="F:phosphatase inhibitor activity"/>
    <property type="evidence" value="ECO:0007669"/>
    <property type="project" value="TreeGrafter"/>
</dbReference>
<dbReference type="InterPro" id="IPR004127">
    <property type="entry name" value="Prefoldin_subunit_alpha"/>
</dbReference>
<evidence type="ECO:0000256" key="8">
    <source>
        <dbReference type="ARBA" id="ARBA00023015"/>
    </source>
</evidence>
<keyword evidence="10" id="KW-0804">Transcription</keyword>
<evidence type="ECO:0000256" key="7">
    <source>
        <dbReference type="ARBA" id="ARBA00022553"/>
    </source>
</evidence>
<dbReference type="VEuPathDB" id="VectorBase:LOC119171727"/>
<dbReference type="PANTHER" id="PTHR15111">
    <property type="entry name" value="RNA POLYMERASE II SUBUNIT 5-MEDIATING PROTEIN NNX3"/>
    <property type="match status" value="1"/>
</dbReference>
<evidence type="ECO:0000256" key="3">
    <source>
        <dbReference type="ARBA" id="ARBA00004279"/>
    </source>
</evidence>
<organism evidence="18 19">
    <name type="scientific">Rhipicephalus microplus</name>
    <name type="common">Cattle tick</name>
    <name type="synonym">Boophilus microplus</name>
    <dbReference type="NCBI Taxonomy" id="6941"/>
    <lineage>
        <taxon>Eukaryota</taxon>
        <taxon>Metazoa</taxon>
        <taxon>Ecdysozoa</taxon>
        <taxon>Arthropoda</taxon>
        <taxon>Chelicerata</taxon>
        <taxon>Arachnida</taxon>
        <taxon>Acari</taxon>
        <taxon>Parasitiformes</taxon>
        <taxon>Ixodida</taxon>
        <taxon>Ixodoidea</taxon>
        <taxon>Ixodidae</taxon>
        <taxon>Rhipicephalinae</taxon>
        <taxon>Rhipicephalus</taxon>
        <taxon>Boophilus</taxon>
    </lineage>
</organism>
<keyword evidence="12" id="KW-0966">Cell projection</keyword>
<evidence type="ECO:0000256" key="9">
    <source>
        <dbReference type="ARBA" id="ARBA00023128"/>
    </source>
</evidence>
<proteinExistence type="inferred from homology"/>
<evidence type="ECO:0000256" key="6">
    <source>
        <dbReference type="ARBA" id="ARBA00022491"/>
    </source>
</evidence>
<keyword evidence="7" id="KW-0597">Phosphoprotein</keyword>
<keyword evidence="11" id="KW-0539">Nucleus</keyword>
<dbReference type="AlphaFoldDB" id="A0A9J6DN20"/>
<keyword evidence="19" id="KW-1185">Reference proteome</keyword>
<reference evidence="18" key="2">
    <citation type="submission" date="2021-09" db="EMBL/GenBank/DDBJ databases">
        <authorList>
            <person name="Jia N."/>
            <person name="Wang J."/>
            <person name="Shi W."/>
            <person name="Du L."/>
            <person name="Sun Y."/>
            <person name="Zhan W."/>
            <person name="Jiang J."/>
            <person name="Wang Q."/>
            <person name="Zhang B."/>
            <person name="Ji P."/>
            <person name="Sakyi L.B."/>
            <person name="Cui X."/>
            <person name="Yuan T."/>
            <person name="Jiang B."/>
            <person name="Yang W."/>
            <person name="Lam T.T.-Y."/>
            <person name="Chang Q."/>
            <person name="Ding S."/>
            <person name="Wang X."/>
            <person name="Zhu J."/>
            <person name="Ruan X."/>
            <person name="Zhao L."/>
            <person name="Wei J."/>
            <person name="Que T."/>
            <person name="Du C."/>
            <person name="Cheng J."/>
            <person name="Dai P."/>
            <person name="Han X."/>
            <person name="Huang E."/>
            <person name="Gao Y."/>
            <person name="Liu J."/>
            <person name="Shao H."/>
            <person name="Ye R."/>
            <person name="Li L."/>
            <person name="Wei W."/>
            <person name="Wang X."/>
            <person name="Wang C."/>
            <person name="Huo Q."/>
            <person name="Li W."/>
            <person name="Guo W."/>
            <person name="Chen H."/>
            <person name="Chen S."/>
            <person name="Zhou L."/>
            <person name="Zhou L."/>
            <person name="Ni X."/>
            <person name="Tian J."/>
            <person name="Zhou Y."/>
            <person name="Sheng Y."/>
            <person name="Liu T."/>
            <person name="Pan Y."/>
            <person name="Xia L."/>
            <person name="Li J."/>
            <person name="Zhao F."/>
            <person name="Cao W."/>
        </authorList>
    </citation>
    <scope>NUCLEOTIDE SEQUENCE</scope>
    <source>
        <strain evidence="18">Rmic-2018</strain>
        <tissue evidence="18">Larvae</tissue>
    </source>
</reference>
<keyword evidence="6" id="KW-0678">Repressor</keyword>
<dbReference type="GO" id="GO:0000122">
    <property type="term" value="P:negative regulation of transcription by RNA polymerase II"/>
    <property type="evidence" value="ECO:0007669"/>
    <property type="project" value="TreeGrafter"/>
</dbReference>
<dbReference type="EMBL" id="JABSTU010000008">
    <property type="protein sequence ID" value="KAH8023304.1"/>
    <property type="molecule type" value="Genomic_DNA"/>
</dbReference>
<evidence type="ECO:0000256" key="14">
    <source>
        <dbReference type="ARBA" id="ARBA00053952"/>
    </source>
</evidence>